<dbReference type="GeneID" id="68748975"/>
<feature type="domain" description="Transposase putative helix-turn-helix" evidence="1">
    <location>
        <begin position="1"/>
        <end position="40"/>
    </location>
</feature>
<dbReference type="HOGENOM" id="CLU_032903_4_3_2"/>
<dbReference type="BioCyc" id="CNIT1237085:G1324-2756-MONOMER"/>
<sequence>MTKRTYKFRLYPTEEQVKKLEDTIETCRHLYNDSLGERRVDWDVGFYEQKQLLTLRKQDSKYLKQVHSQVLQDVILRLDKAYQAFFKKLAKYPKFKRKDKYNSFTYPQYNNGWKIKDNNKLVLSCIGSIKIKMHRIPIGTLKSCTIVRDVDQ</sequence>
<organism evidence="2 3">
    <name type="scientific">Nitrososphaera gargensis (strain Ga9.2)</name>
    <dbReference type="NCBI Taxonomy" id="1237085"/>
    <lineage>
        <taxon>Archaea</taxon>
        <taxon>Nitrososphaerota</taxon>
        <taxon>Nitrososphaeria</taxon>
        <taxon>Nitrososphaerales</taxon>
        <taxon>Nitrososphaeraceae</taxon>
        <taxon>Nitrososphaera</taxon>
    </lineage>
</organism>
<evidence type="ECO:0000313" key="3">
    <source>
        <dbReference type="Proteomes" id="UP000008037"/>
    </source>
</evidence>
<gene>
    <name evidence="2" type="ordered locus">Ngar_c27560</name>
</gene>
<accession>K0ILU5</accession>
<name>K0ILU5_NITGG</name>
<dbReference type="RefSeq" id="WP_015020212.1">
    <property type="nucleotide sequence ID" value="NC_018719.1"/>
</dbReference>
<dbReference type="InParanoid" id="K0ILU5"/>
<dbReference type="EMBL" id="CP002408">
    <property type="protein sequence ID" value="AFU59677.1"/>
    <property type="molecule type" value="Genomic_DNA"/>
</dbReference>
<proteinExistence type="predicted"/>
<evidence type="ECO:0000259" key="1">
    <source>
        <dbReference type="Pfam" id="PF12323"/>
    </source>
</evidence>
<dbReference type="Proteomes" id="UP000008037">
    <property type="component" value="Chromosome"/>
</dbReference>
<dbReference type="STRING" id="1237085.Ngar_c27560"/>
<protein>
    <submittedName>
        <fullName evidence="2">Putative transposase, IS605 OrfB family</fullName>
    </submittedName>
</protein>
<reference evidence="2 3" key="1">
    <citation type="journal article" date="2012" name="Environ. Microbiol.">
        <title>The genome of the ammonia-oxidizing Candidatus Nitrososphaera gargensis: insights into metabolic versatility and environmental adaptations.</title>
        <authorList>
            <person name="Spang A."/>
            <person name="Poehlein A."/>
            <person name="Offre P."/>
            <person name="Zumbragel S."/>
            <person name="Haider S."/>
            <person name="Rychlik N."/>
            <person name="Nowka B."/>
            <person name="Schmeisser C."/>
            <person name="Lebedeva E.V."/>
            <person name="Rattei T."/>
            <person name="Bohm C."/>
            <person name="Schmid M."/>
            <person name="Galushko A."/>
            <person name="Hatzenpichler R."/>
            <person name="Weinmaier T."/>
            <person name="Daniel R."/>
            <person name="Schleper C."/>
            <person name="Spieck E."/>
            <person name="Streit W."/>
            <person name="Wagner M."/>
        </authorList>
    </citation>
    <scope>NUCLEOTIDE SEQUENCE [LARGE SCALE GENOMIC DNA]</scope>
    <source>
        <strain evidence="3">Ga9.2</strain>
    </source>
</reference>
<dbReference type="InterPro" id="IPR021027">
    <property type="entry name" value="Transposase_put_HTH"/>
</dbReference>
<dbReference type="AlphaFoldDB" id="K0ILU5"/>
<keyword evidence="3" id="KW-1185">Reference proteome</keyword>
<dbReference type="KEGG" id="nga:Ngar_c27560"/>
<dbReference type="Pfam" id="PF12323">
    <property type="entry name" value="HTH_OrfB_IS605"/>
    <property type="match status" value="1"/>
</dbReference>
<evidence type="ECO:0000313" key="2">
    <source>
        <dbReference type="EMBL" id="AFU59677.1"/>
    </source>
</evidence>